<accession>A0A645CSW5</accession>
<comment type="caution">
    <text evidence="1">The sequence shown here is derived from an EMBL/GenBank/DDBJ whole genome shotgun (WGS) entry which is preliminary data.</text>
</comment>
<organism evidence="1">
    <name type="scientific">bioreactor metagenome</name>
    <dbReference type="NCBI Taxonomy" id="1076179"/>
    <lineage>
        <taxon>unclassified sequences</taxon>
        <taxon>metagenomes</taxon>
        <taxon>ecological metagenomes</taxon>
    </lineage>
</organism>
<evidence type="ECO:0000313" key="1">
    <source>
        <dbReference type="EMBL" id="MPM80216.1"/>
    </source>
</evidence>
<name>A0A645CSW5_9ZZZZ</name>
<dbReference type="EMBL" id="VSSQ01029902">
    <property type="protein sequence ID" value="MPM80216.1"/>
    <property type="molecule type" value="Genomic_DNA"/>
</dbReference>
<proteinExistence type="predicted"/>
<dbReference type="AlphaFoldDB" id="A0A645CSW5"/>
<protein>
    <submittedName>
        <fullName evidence="1">Uncharacterized protein</fullName>
    </submittedName>
</protein>
<reference evidence="1" key="1">
    <citation type="submission" date="2019-08" db="EMBL/GenBank/DDBJ databases">
        <authorList>
            <person name="Kucharzyk K."/>
            <person name="Murdoch R.W."/>
            <person name="Higgins S."/>
            <person name="Loffler F."/>
        </authorList>
    </citation>
    <scope>NUCLEOTIDE SEQUENCE</scope>
</reference>
<gene>
    <name evidence="1" type="ORF">SDC9_127263</name>
</gene>
<sequence>MQQIQKLKRIFKDIVKLEMQVQSRNSMCRDNKEILQRCKIKQH</sequence>